<name>A0A2H0KP72_9BACT</name>
<dbReference type="AlphaFoldDB" id="A0A2H0KP72"/>
<evidence type="ECO:0000313" key="1">
    <source>
        <dbReference type="EMBL" id="PIQ73946.1"/>
    </source>
</evidence>
<protein>
    <submittedName>
        <fullName evidence="1">Uncharacterized protein</fullName>
    </submittedName>
</protein>
<dbReference type="Proteomes" id="UP000231550">
    <property type="component" value="Unassembled WGS sequence"/>
</dbReference>
<dbReference type="EMBL" id="PCVN01000129">
    <property type="protein sequence ID" value="PIQ73946.1"/>
    <property type="molecule type" value="Genomic_DNA"/>
</dbReference>
<accession>A0A2H0KP72</accession>
<organism evidence="1 2">
    <name type="scientific">Candidatus Portnoybacteria bacterium CG11_big_fil_rev_8_21_14_0_20_44_10</name>
    <dbReference type="NCBI Taxonomy" id="1974818"/>
    <lineage>
        <taxon>Bacteria</taxon>
        <taxon>Candidatus Portnoyibacteriota</taxon>
    </lineage>
</organism>
<evidence type="ECO:0000313" key="2">
    <source>
        <dbReference type="Proteomes" id="UP000231550"/>
    </source>
</evidence>
<proteinExistence type="predicted"/>
<sequence>MSSNRMLKFTKSREEKAMALRKVEVISGKRIDYNKSFTEMARENGCENHYSVLLLEMPIREGKHPLGPDAKEGKSHWEKYSEKRKAAGYDGKPVDITILENNDTPMSTKEVCDELQELKLERGGYEHLVAVSWLCPFGCTVALGTEMTVADSGMYVHLPKGDPLANFSGKLDRKKHVFILKKTSTRTVLSLGELNAKDPELEDAGKDPIIKWPAGTYFIAVSASLEE</sequence>
<gene>
    <name evidence="1" type="ORF">COV85_04765</name>
</gene>
<reference evidence="1 2" key="1">
    <citation type="submission" date="2017-09" db="EMBL/GenBank/DDBJ databases">
        <title>Depth-based differentiation of microbial function through sediment-hosted aquifers and enrichment of novel symbionts in the deep terrestrial subsurface.</title>
        <authorList>
            <person name="Probst A.J."/>
            <person name="Ladd B."/>
            <person name="Jarett J.K."/>
            <person name="Geller-Mcgrath D.E."/>
            <person name="Sieber C.M."/>
            <person name="Emerson J.B."/>
            <person name="Anantharaman K."/>
            <person name="Thomas B.C."/>
            <person name="Malmstrom R."/>
            <person name="Stieglmeier M."/>
            <person name="Klingl A."/>
            <person name="Woyke T."/>
            <person name="Ryan C.M."/>
            <person name="Banfield J.F."/>
        </authorList>
    </citation>
    <scope>NUCLEOTIDE SEQUENCE [LARGE SCALE GENOMIC DNA]</scope>
    <source>
        <strain evidence="1">CG11_big_fil_rev_8_21_14_0_20_44_10</strain>
    </source>
</reference>
<comment type="caution">
    <text evidence="1">The sequence shown here is derived from an EMBL/GenBank/DDBJ whole genome shotgun (WGS) entry which is preliminary data.</text>
</comment>